<sequence length="232" mass="24658">MTRVYVYDTAGRITGITQGPWASRAAAGEQAYTTPVSWAPGYDSRNRLTSLARDGASRRYTYDANSNRLAAVDSATSDIDLDGVLDAGDFTQSTSQTLNVEAASNRLLGLAQTVEPYPGCGCAPRRPGLEGADLRVPHGCVGVWRQMNTYNVMLVARDGSATVVHEPPVVIRVPGTASDTGYPVSCRPRQAASIFAGWARPSIAEVGSSPESARLPGSSCFLASFLRVRALM</sequence>
<organism evidence="1 2">
    <name type="scientific">Caenimonas terrae</name>
    <dbReference type="NCBI Taxonomy" id="696074"/>
    <lineage>
        <taxon>Bacteria</taxon>
        <taxon>Pseudomonadati</taxon>
        <taxon>Pseudomonadota</taxon>
        <taxon>Betaproteobacteria</taxon>
        <taxon>Burkholderiales</taxon>
        <taxon>Comamonadaceae</taxon>
        <taxon>Caenimonas</taxon>
    </lineage>
</organism>
<gene>
    <name evidence="1" type="ORF">ACFPOE_17060</name>
</gene>
<evidence type="ECO:0008006" key="3">
    <source>
        <dbReference type="Google" id="ProtNLM"/>
    </source>
</evidence>
<dbReference type="Pfam" id="PF05593">
    <property type="entry name" value="RHS_repeat"/>
    <property type="match status" value="1"/>
</dbReference>
<protein>
    <recommendedName>
        <fullName evidence="3">RHS repeat protein</fullName>
    </recommendedName>
</protein>
<comment type="caution">
    <text evidence="1">The sequence shown here is derived from an EMBL/GenBank/DDBJ whole genome shotgun (WGS) entry which is preliminary data.</text>
</comment>
<dbReference type="Proteomes" id="UP001596037">
    <property type="component" value="Unassembled WGS sequence"/>
</dbReference>
<name>A0ABW0NI62_9BURK</name>
<keyword evidence="2" id="KW-1185">Reference proteome</keyword>
<dbReference type="InterPro" id="IPR031325">
    <property type="entry name" value="RHS_repeat"/>
</dbReference>
<reference evidence="2" key="1">
    <citation type="journal article" date="2019" name="Int. J. Syst. Evol. Microbiol.">
        <title>The Global Catalogue of Microorganisms (GCM) 10K type strain sequencing project: providing services to taxonomists for standard genome sequencing and annotation.</title>
        <authorList>
            <consortium name="The Broad Institute Genomics Platform"/>
            <consortium name="The Broad Institute Genome Sequencing Center for Infectious Disease"/>
            <person name="Wu L."/>
            <person name="Ma J."/>
        </authorList>
    </citation>
    <scope>NUCLEOTIDE SEQUENCE [LARGE SCALE GENOMIC DNA]</scope>
    <source>
        <strain evidence="2">CCUG 57401</strain>
    </source>
</reference>
<accession>A0ABW0NI62</accession>
<dbReference type="Gene3D" id="2.180.10.10">
    <property type="entry name" value="RHS repeat-associated core"/>
    <property type="match status" value="1"/>
</dbReference>
<proteinExistence type="predicted"/>
<dbReference type="EMBL" id="JBHSMF010000009">
    <property type="protein sequence ID" value="MFC5499258.1"/>
    <property type="molecule type" value="Genomic_DNA"/>
</dbReference>
<evidence type="ECO:0000313" key="1">
    <source>
        <dbReference type="EMBL" id="MFC5499258.1"/>
    </source>
</evidence>
<dbReference type="RefSeq" id="WP_376851461.1">
    <property type="nucleotide sequence ID" value="NZ_JBHSMF010000009.1"/>
</dbReference>
<evidence type="ECO:0000313" key="2">
    <source>
        <dbReference type="Proteomes" id="UP001596037"/>
    </source>
</evidence>